<dbReference type="InterPro" id="IPR013882">
    <property type="entry name" value="Ctp1_C"/>
</dbReference>
<dbReference type="InParanoid" id="E2AF98"/>
<feature type="domain" description="DNA endonuclease activator Ctp1 C-terminal" evidence="4">
    <location>
        <begin position="129"/>
        <end position="236"/>
    </location>
</feature>
<gene>
    <name evidence="5" type="ORF">EAG_00931</name>
</gene>
<dbReference type="GO" id="GO:0003684">
    <property type="term" value="F:damaged DNA binding"/>
    <property type="evidence" value="ECO:0007669"/>
    <property type="project" value="TreeGrafter"/>
</dbReference>
<dbReference type="PANTHER" id="PTHR15107">
    <property type="entry name" value="RETINOBLASTOMA BINDING PROTEIN 8"/>
    <property type="match status" value="1"/>
</dbReference>
<proteinExistence type="predicted"/>
<protein>
    <submittedName>
        <fullName evidence="5">Retinoblastoma-binding protein 8</fullName>
    </submittedName>
</protein>
<dbReference type="Proteomes" id="UP000000311">
    <property type="component" value="Unassembled WGS sequence"/>
</dbReference>
<dbReference type="Pfam" id="PF08573">
    <property type="entry name" value="SAE2"/>
    <property type="match status" value="1"/>
</dbReference>
<evidence type="ECO:0000259" key="4">
    <source>
        <dbReference type="Pfam" id="PF08573"/>
    </source>
</evidence>
<dbReference type="OrthoDB" id="7553454at2759"/>
<dbReference type="EMBL" id="GL439085">
    <property type="protein sequence ID" value="EFN67890.1"/>
    <property type="molecule type" value="Genomic_DNA"/>
</dbReference>
<dbReference type="GO" id="GO:0010792">
    <property type="term" value="P:DNA double-strand break processing involved in repair via single-strand annealing"/>
    <property type="evidence" value="ECO:0007669"/>
    <property type="project" value="TreeGrafter"/>
</dbReference>
<dbReference type="PANTHER" id="PTHR15107:SF0">
    <property type="entry name" value="DNA ENDONUCLEASE ACTIVATOR CTP1 C-TERMINAL DOMAIN-CONTAINING PROTEIN"/>
    <property type="match status" value="1"/>
</dbReference>
<organism evidence="6">
    <name type="scientific">Camponotus floridanus</name>
    <name type="common">Florida carpenter ant</name>
    <dbReference type="NCBI Taxonomy" id="104421"/>
    <lineage>
        <taxon>Eukaryota</taxon>
        <taxon>Metazoa</taxon>
        <taxon>Ecdysozoa</taxon>
        <taxon>Arthropoda</taxon>
        <taxon>Hexapoda</taxon>
        <taxon>Insecta</taxon>
        <taxon>Pterygota</taxon>
        <taxon>Neoptera</taxon>
        <taxon>Endopterygota</taxon>
        <taxon>Hymenoptera</taxon>
        <taxon>Apocrita</taxon>
        <taxon>Aculeata</taxon>
        <taxon>Formicoidea</taxon>
        <taxon>Formicidae</taxon>
        <taxon>Formicinae</taxon>
        <taxon>Camponotus</taxon>
    </lineage>
</organism>
<evidence type="ECO:0000256" key="3">
    <source>
        <dbReference type="ARBA" id="ARBA00023242"/>
    </source>
</evidence>
<dbReference type="STRING" id="104421.E2AF98"/>
<name>E2AF98_CAMFO</name>
<evidence type="ECO:0000256" key="2">
    <source>
        <dbReference type="ARBA" id="ARBA00022763"/>
    </source>
</evidence>
<dbReference type="GO" id="GO:0005634">
    <property type="term" value="C:nucleus"/>
    <property type="evidence" value="ECO:0007669"/>
    <property type="project" value="UniProtKB-SubCell"/>
</dbReference>
<evidence type="ECO:0000313" key="6">
    <source>
        <dbReference type="Proteomes" id="UP000000311"/>
    </source>
</evidence>
<keyword evidence="6" id="KW-1185">Reference proteome</keyword>
<accession>E2AF98</accession>
<dbReference type="AlphaFoldDB" id="E2AF98"/>
<reference evidence="5 6" key="1">
    <citation type="journal article" date="2010" name="Science">
        <title>Genomic comparison of the ants Camponotus floridanus and Harpegnathos saltator.</title>
        <authorList>
            <person name="Bonasio R."/>
            <person name="Zhang G."/>
            <person name="Ye C."/>
            <person name="Mutti N.S."/>
            <person name="Fang X."/>
            <person name="Qin N."/>
            <person name="Donahue G."/>
            <person name="Yang P."/>
            <person name="Li Q."/>
            <person name="Li C."/>
            <person name="Zhang P."/>
            <person name="Huang Z."/>
            <person name="Berger S.L."/>
            <person name="Reinberg D."/>
            <person name="Wang J."/>
            <person name="Liebig J."/>
        </authorList>
    </citation>
    <scope>NUCLEOTIDE SEQUENCE [LARGE SCALE GENOMIC DNA]</scope>
    <source>
        <strain evidence="6">C129</strain>
    </source>
</reference>
<comment type="subcellular location">
    <subcellularLocation>
        <location evidence="1">Nucleus</location>
    </subcellularLocation>
</comment>
<keyword evidence="2" id="KW-0227">DNA damage</keyword>
<dbReference type="InterPro" id="IPR033316">
    <property type="entry name" value="RBBP8-like"/>
</dbReference>
<keyword evidence="3" id="KW-0539">Nucleus</keyword>
<evidence type="ECO:0000313" key="5">
    <source>
        <dbReference type="EMBL" id="EFN67890.1"/>
    </source>
</evidence>
<sequence length="244" mass="28720">MIQKRISVEIDRPFLGLDTLNTSFIDSDKKITSPPRSPSILFRGYPRTYGKNLMKQSRLVFQLAKHNEKKILLPNKPASILPKTEENSISDIPLEKVFVTSKSNTSSTNETVEGDVIELSPTESRCNRARRLKEKLKRNDINLCDTENRLPVEILLKKDRKRRKKNIPEQLNMRRKGDKAKIDGWDCWECKQYYKNLSLMGEELKKRKNQVSRHRHRYERPNTPEGFWDLEFPETSSTYRQKLN</sequence>
<evidence type="ECO:0000256" key="1">
    <source>
        <dbReference type="ARBA" id="ARBA00004123"/>
    </source>
</evidence>